<comment type="catalytic activity">
    <reaction evidence="1 11">
        <text>guanosine(46) in tRNA + S-adenosyl-L-methionine = N(7)-methylguanosine(46) in tRNA + S-adenosyl-L-homocysteine</text>
        <dbReference type="Rhea" id="RHEA:42708"/>
        <dbReference type="Rhea" id="RHEA-COMP:10188"/>
        <dbReference type="Rhea" id="RHEA-COMP:10189"/>
        <dbReference type="ChEBI" id="CHEBI:57856"/>
        <dbReference type="ChEBI" id="CHEBI:59789"/>
        <dbReference type="ChEBI" id="CHEBI:74269"/>
        <dbReference type="ChEBI" id="CHEBI:74480"/>
        <dbReference type="EC" id="2.1.1.33"/>
    </reaction>
</comment>
<comment type="caution">
    <text evidence="13">The sequence shown here is derived from an EMBL/GenBank/DDBJ whole genome shotgun (WGS) entry which is preliminary data.</text>
</comment>
<evidence type="ECO:0000256" key="8">
    <source>
        <dbReference type="ARBA" id="ARBA00022884"/>
    </source>
</evidence>
<dbReference type="PANTHER" id="PTHR23417">
    <property type="entry name" value="3-DEOXY-D-MANNO-OCTULOSONIC-ACID TRANSFERASE/TRNA GUANINE-N 7 - -METHYLTRANSFERASE"/>
    <property type="match status" value="1"/>
</dbReference>
<dbReference type="EC" id="2.1.1.33" evidence="11"/>
<evidence type="ECO:0000313" key="13">
    <source>
        <dbReference type="EMBL" id="TVY33045.1"/>
    </source>
</evidence>
<keyword evidence="3 11" id="KW-0820">tRNA-binding</keyword>
<evidence type="ECO:0000256" key="7">
    <source>
        <dbReference type="ARBA" id="ARBA00022694"/>
    </source>
</evidence>
<keyword evidence="6 11" id="KW-0949">S-adenosyl-L-methionine</keyword>
<keyword evidence="7 11" id="KW-0819">tRNA processing</keyword>
<feature type="binding site" evidence="11">
    <location>
        <begin position="139"/>
        <end position="140"/>
    </location>
    <ligand>
        <name>S-adenosyl-L-methionine</name>
        <dbReference type="ChEBI" id="CHEBI:59789"/>
    </ligand>
</feature>
<comment type="subcellular location">
    <subcellularLocation>
        <location evidence="2 11">Nucleus</location>
    </subcellularLocation>
</comment>
<proteinExistence type="inferred from homology"/>
<dbReference type="OrthoDB" id="47276at2759"/>
<keyword evidence="8 11" id="KW-0694">RNA-binding</keyword>
<dbReference type="Proteomes" id="UP000462212">
    <property type="component" value="Unassembled WGS sequence"/>
</dbReference>
<dbReference type="Pfam" id="PF02390">
    <property type="entry name" value="Methyltransf_4"/>
    <property type="match status" value="1"/>
</dbReference>
<dbReference type="SUPFAM" id="SSF53335">
    <property type="entry name" value="S-adenosyl-L-methionine-dependent methyltransferases"/>
    <property type="match status" value="1"/>
</dbReference>
<feature type="region of interest" description="Disordered" evidence="12">
    <location>
        <begin position="1"/>
        <end position="26"/>
    </location>
</feature>
<feature type="binding site" evidence="11">
    <location>
        <begin position="272"/>
        <end position="274"/>
    </location>
    <ligand>
        <name>S-adenosyl-L-methionine</name>
        <dbReference type="ChEBI" id="CHEBI:59789"/>
    </ligand>
</feature>
<evidence type="ECO:0000313" key="14">
    <source>
        <dbReference type="Proteomes" id="UP000462212"/>
    </source>
</evidence>
<evidence type="ECO:0000256" key="6">
    <source>
        <dbReference type="ARBA" id="ARBA00022691"/>
    </source>
</evidence>
<dbReference type="CDD" id="cd02440">
    <property type="entry name" value="AdoMet_MTases"/>
    <property type="match status" value="1"/>
</dbReference>
<dbReference type="GO" id="GO:0106143">
    <property type="term" value="C:tRNA (m7G46) methyltransferase complex"/>
    <property type="evidence" value="ECO:0007669"/>
    <property type="project" value="UniProtKB-ARBA"/>
</dbReference>
<dbReference type="GO" id="GO:0005634">
    <property type="term" value="C:nucleus"/>
    <property type="evidence" value="ECO:0007669"/>
    <property type="project" value="UniProtKB-SubCell"/>
</dbReference>
<evidence type="ECO:0000256" key="11">
    <source>
        <dbReference type="HAMAP-Rule" id="MF_03055"/>
    </source>
</evidence>
<protein>
    <recommendedName>
        <fullName evidence="11">tRNA (guanine-N(7)-)-methyltransferase</fullName>
        <ecNumber evidence="11">2.1.1.33</ecNumber>
    </recommendedName>
    <alternativeName>
        <fullName evidence="11">Transfer RNA methyltransferase 8</fullName>
    </alternativeName>
    <alternativeName>
        <fullName evidence="11">tRNA (guanine(46)-N(7))-methyltransferase</fullName>
    </alternativeName>
    <alternativeName>
        <fullName evidence="11">tRNA(m7G46)-methyltransferase</fullName>
    </alternativeName>
</protein>
<comment type="pathway">
    <text evidence="10 11">tRNA modification; N(7)-methylguanine-tRNA biosynthesis.</text>
</comment>
<dbReference type="EMBL" id="QGMJ01000878">
    <property type="protein sequence ID" value="TVY33045.1"/>
    <property type="molecule type" value="Genomic_DNA"/>
</dbReference>
<keyword evidence="5 11" id="KW-0808">Transferase</keyword>
<keyword evidence="14" id="KW-1185">Reference proteome</keyword>
<reference evidence="13 14" key="1">
    <citation type="submission" date="2018-05" db="EMBL/GenBank/DDBJ databases">
        <title>Genome sequencing and assembly of the regulated plant pathogen Lachnellula willkommii and related sister species for the development of diagnostic species identification markers.</title>
        <authorList>
            <person name="Giroux E."/>
            <person name="Bilodeau G."/>
        </authorList>
    </citation>
    <scope>NUCLEOTIDE SEQUENCE [LARGE SCALE GENOMIC DNA]</scope>
    <source>
        <strain evidence="13 14">CBS 197.66</strain>
    </source>
</reference>
<dbReference type="InterPro" id="IPR025763">
    <property type="entry name" value="Trm8_euk"/>
</dbReference>
<evidence type="ECO:0000256" key="3">
    <source>
        <dbReference type="ARBA" id="ARBA00022555"/>
    </source>
</evidence>
<dbReference type="PROSITE" id="PS51625">
    <property type="entry name" value="SAM_MT_TRMB"/>
    <property type="match status" value="1"/>
</dbReference>
<evidence type="ECO:0000256" key="1">
    <source>
        <dbReference type="ARBA" id="ARBA00000142"/>
    </source>
</evidence>
<accession>A0A8H8RDR9</accession>
<comment type="subunit">
    <text evidence="11">Forms a complex with TRM82.</text>
</comment>
<dbReference type="FunFam" id="3.40.50.150:FF:000060">
    <property type="entry name" value="tRNA (guanine-N(7)-)-methyltransferase"/>
    <property type="match status" value="1"/>
</dbReference>
<dbReference type="NCBIfam" id="TIGR00091">
    <property type="entry name" value="tRNA (guanosine(46)-N7)-methyltransferase TrmB"/>
    <property type="match status" value="1"/>
</dbReference>
<evidence type="ECO:0000256" key="4">
    <source>
        <dbReference type="ARBA" id="ARBA00022603"/>
    </source>
</evidence>
<dbReference type="InterPro" id="IPR029063">
    <property type="entry name" value="SAM-dependent_MTases_sf"/>
</dbReference>
<feature type="binding site" evidence="11">
    <location>
        <position position="116"/>
    </location>
    <ligand>
        <name>S-adenosyl-L-methionine</name>
        <dbReference type="ChEBI" id="CHEBI:59789"/>
    </ligand>
</feature>
<feature type="active site" evidence="11">
    <location>
        <position position="197"/>
    </location>
</feature>
<comment type="function">
    <text evidence="11">Catalyzes the formation of N(7)-methylguanine at position 46 (m7G46) in tRNA.</text>
</comment>
<dbReference type="GO" id="GO:0008176">
    <property type="term" value="F:tRNA (guanine(46)-N7)-methyltransferase activity"/>
    <property type="evidence" value="ECO:0007669"/>
    <property type="project" value="UniProtKB-UniRule"/>
</dbReference>
<keyword evidence="4 11" id="KW-0489">Methyltransferase</keyword>
<evidence type="ECO:0000256" key="2">
    <source>
        <dbReference type="ARBA" id="ARBA00004123"/>
    </source>
</evidence>
<evidence type="ECO:0000256" key="9">
    <source>
        <dbReference type="ARBA" id="ARBA00023242"/>
    </source>
</evidence>
<feature type="binding site" evidence="11">
    <location>
        <position position="194"/>
    </location>
    <ligand>
        <name>S-adenosyl-L-methionine</name>
        <dbReference type="ChEBI" id="CHEBI:59789"/>
    </ligand>
</feature>
<evidence type="ECO:0000256" key="10">
    <source>
        <dbReference type="ARBA" id="ARBA00060552"/>
    </source>
</evidence>
<feature type="compositionally biased region" description="Basic and acidic residues" evidence="12">
    <location>
        <begin position="11"/>
        <end position="26"/>
    </location>
</feature>
<dbReference type="Gene3D" id="3.40.50.150">
    <property type="entry name" value="Vaccinia Virus protein VP39"/>
    <property type="match status" value="1"/>
</dbReference>
<dbReference type="InterPro" id="IPR003358">
    <property type="entry name" value="tRNA_(Gua-N-7)_MeTrfase_Trmb"/>
</dbReference>
<dbReference type="GO" id="GO:0000049">
    <property type="term" value="F:tRNA binding"/>
    <property type="evidence" value="ECO:0007669"/>
    <property type="project" value="UniProtKB-UniRule"/>
</dbReference>
<dbReference type="HAMAP" id="MF_03055">
    <property type="entry name" value="tRNA_methyltr_TrmB_euk"/>
    <property type="match status" value="1"/>
</dbReference>
<sequence>MAGSANKKQKRVDYKSAREGGDTTELPKKKFYRQRAHANVFSDHNLVYPISPSNMDWSPYFPHFVEPSTTGANKEVEVEQQEPSADLQAVAASEESATNTGDIRRLTKDVEVADIGCGFGGLLVALAPKLPNALMLGMEIRMQVAEYVQERIKALRVQRADDGLYQNAACLRANSMKFLPNFFKKAQLSKIFLCFPDPHFKARKHKARIVSTTLNSEYAYVVRPGGVVYTITDVEDLHLWMVEHFDKHPSFERVSEQDQEADQCVEVMRMETEEGMKVTRNNGQKFVALFRRLEDPPW</sequence>
<evidence type="ECO:0000256" key="12">
    <source>
        <dbReference type="SAM" id="MobiDB-lite"/>
    </source>
</evidence>
<dbReference type="AlphaFoldDB" id="A0A8H8RDR9"/>
<organism evidence="13 14">
    <name type="scientific">Lachnellula subtilissima</name>
    <dbReference type="NCBI Taxonomy" id="602034"/>
    <lineage>
        <taxon>Eukaryota</taxon>
        <taxon>Fungi</taxon>
        <taxon>Dikarya</taxon>
        <taxon>Ascomycota</taxon>
        <taxon>Pezizomycotina</taxon>
        <taxon>Leotiomycetes</taxon>
        <taxon>Helotiales</taxon>
        <taxon>Lachnaceae</taxon>
        <taxon>Lachnellula</taxon>
    </lineage>
</organism>
<keyword evidence="9 11" id="KW-0539">Nucleus</keyword>
<dbReference type="PANTHER" id="PTHR23417:SF16">
    <property type="entry name" value="TRNA (GUANINE-N(7)-)-METHYLTRANSFERASE"/>
    <property type="match status" value="1"/>
</dbReference>
<name>A0A8H8RDR9_9HELO</name>
<evidence type="ECO:0000256" key="5">
    <source>
        <dbReference type="ARBA" id="ARBA00022679"/>
    </source>
</evidence>
<dbReference type="UniPathway" id="UPA00989"/>
<comment type="similarity">
    <text evidence="11">Belongs to the class I-like SAM-binding methyltransferase superfamily. TrmB family.</text>
</comment>
<gene>
    <name evidence="13" type="primary">trm8</name>
    <name evidence="11" type="synonym">TRM8</name>
    <name evidence="13" type="ORF">LSUB1_G007570</name>
</gene>
<feature type="binding site" evidence="11">
    <location>
        <begin position="174"/>
        <end position="175"/>
    </location>
    <ligand>
        <name>S-adenosyl-L-methionine</name>
        <dbReference type="ChEBI" id="CHEBI:59789"/>
    </ligand>
</feature>